<accession>A0A2Z6P0N8</accession>
<dbReference type="EMBL" id="DF973894">
    <property type="protein sequence ID" value="GAU42012.1"/>
    <property type="molecule type" value="Genomic_DNA"/>
</dbReference>
<dbReference type="Proteomes" id="UP000242715">
    <property type="component" value="Unassembled WGS sequence"/>
</dbReference>
<keyword evidence="2" id="KW-1185">Reference proteome</keyword>
<protein>
    <recommendedName>
        <fullName evidence="3">Reverse transcriptase zinc-binding domain-containing protein</fullName>
    </recommendedName>
</protein>
<dbReference type="AlphaFoldDB" id="A0A2Z6P0N8"/>
<evidence type="ECO:0000313" key="2">
    <source>
        <dbReference type="Proteomes" id="UP000242715"/>
    </source>
</evidence>
<organism evidence="1 2">
    <name type="scientific">Trifolium subterraneum</name>
    <name type="common">Subterranean clover</name>
    <dbReference type="NCBI Taxonomy" id="3900"/>
    <lineage>
        <taxon>Eukaryota</taxon>
        <taxon>Viridiplantae</taxon>
        <taxon>Streptophyta</taxon>
        <taxon>Embryophyta</taxon>
        <taxon>Tracheophyta</taxon>
        <taxon>Spermatophyta</taxon>
        <taxon>Magnoliopsida</taxon>
        <taxon>eudicotyledons</taxon>
        <taxon>Gunneridae</taxon>
        <taxon>Pentapetalae</taxon>
        <taxon>rosids</taxon>
        <taxon>fabids</taxon>
        <taxon>Fabales</taxon>
        <taxon>Fabaceae</taxon>
        <taxon>Papilionoideae</taxon>
        <taxon>50 kb inversion clade</taxon>
        <taxon>NPAAA clade</taxon>
        <taxon>Hologalegina</taxon>
        <taxon>IRL clade</taxon>
        <taxon>Trifolieae</taxon>
        <taxon>Trifolium</taxon>
    </lineage>
</organism>
<name>A0A2Z6P0N8_TRISU</name>
<sequence length="243" mass="27322">MLVDREGLWFRVLAARYGMERGRLRDGGRRGSAWWREIVRIREGGELGGSWFGEHVSKRVGDRSDTFFWTDPWVEGIPLSERFGRLFDLAGNKLRTVAEMFSLGWGVDGGAWEWRRQLWAGTDPEILISGSGQWQPDPVEGYTVQRAYKLLTSQASATMDDLTFALLAVGWLSRLTTYSSLAVLLDPFGLHMFSRWISGVTLLFAAHLASMCVGCVDGEKSPFISRLNKQLPTVVGQDQAFLL</sequence>
<dbReference type="PANTHER" id="PTHR36617">
    <property type="entry name" value="PROTEIN, PUTATIVE-RELATED"/>
    <property type="match status" value="1"/>
</dbReference>
<dbReference type="PANTHER" id="PTHR36617:SF5">
    <property type="entry name" value="OS05G0421675 PROTEIN"/>
    <property type="match status" value="1"/>
</dbReference>
<evidence type="ECO:0000313" key="1">
    <source>
        <dbReference type="EMBL" id="GAU42012.1"/>
    </source>
</evidence>
<evidence type="ECO:0008006" key="3">
    <source>
        <dbReference type="Google" id="ProtNLM"/>
    </source>
</evidence>
<proteinExistence type="predicted"/>
<gene>
    <name evidence="1" type="ORF">TSUD_236790</name>
</gene>
<reference evidence="2" key="1">
    <citation type="journal article" date="2017" name="Front. Plant Sci.">
        <title>Climate Clever Clovers: New Paradigm to Reduce the Environmental Footprint of Ruminants by Breeding Low Methanogenic Forages Utilizing Haplotype Variation.</title>
        <authorList>
            <person name="Kaur P."/>
            <person name="Appels R."/>
            <person name="Bayer P.E."/>
            <person name="Keeble-Gagnere G."/>
            <person name="Wang J."/>
            <person name="Hirakawa H."/>
            <person name="Shirasawa K."/>
            <person name="Vercoe P."/>
            <person name="Stefanova K."/>
            <person name="Durmic Z."/>
            <person name="Nichols P."/>
            <person name="Revell C."/>
            <person name="Isobe S.N."/>
            <person name="Edwards D."/>
            <person name="Erskine W."/>
        </authorList>
    </citation>
    <scope>NUCLEOTIDE SEQUENCE [LARGE SCALE GENOMIC DNA]</scope>
    <source>
        <strain evidence="2">cv. Daliak</strain>
    </source>
</reference>